<reference evidence="8 9" key="1">
    <citation type="submission" date="2018-07" db="EMBL/GenBank/DDBJ databases">
        <title>Bacillus sp. YLB-04 draft genome sequence.</title>
        <authorList>
            <person name="Yu L."/>
            <person name="Tang X."/>
        </authorList>
    </citation>
    <scope>NUCLEOTIDE SEQUENCE [LARGE SCALE GENOMIC DNA]</scope>
    <source>
        <strain evidence="8 9">YLB-04</strain>
    </source>
</reference>
<dbReference type="NCBIfam" id="TIGR00453">
    <property type="entry name" value="ispD"/>
    <property type="match status" value="1"/>
</dbReference>
<dbReference type="Proteomes" id="UP000257144">
    <property type="component" value="Unassembled WGS sequence"/>
</dbReference>
<comment type="caution">
    <text evidence="8">The sequence shown here is derived from an EMBL/GenBank/DDBJ whole genome shotgun (WGS) entry which is preliminary data.</text>
</comment>
<dbReference type="InterPro" id="IPR050088">
    <property type="entry name" value="IspD/TarI_cytidylyltransf_bact"/>
</dbReference>
<comment type="similarity">
    <text evidence="3 7">Belongs to the IspD/TarI cytidylyltransferase family. IspD subfamily.</text>
</comment>
<proteinExistence type="inferred from homology"/>
<keyword evidence="5 7" id="KW-0548">Nucleotidyltransferase</keyword>
<dbReference type="GO" id="GO:0050518">
    <property type="term" value="F:2-C-methyl-D-erythritol 4-phosphate cytidylyltransferase activity"/>
    <property type="evidence" value="ECO:0007669"/>
    <property type="project" value="UniProtKB-UniRule"/>
</dbReference>
<organism evidence="8 9">
    <name type="scientific">Neobacillus piezotolerans</name>
    <dbReference type="NCBI Taxonomy" id="2259171"/>
    <lineage>
        <taxon>Bacteria</taxon>
        <taxon>Bacillati</taxon>
        <taxon>Bacillota</taxon>
        <taxon>Bacilli</taxon>
        <taxon>Bacillales</taxon>
        <taxon>Bacillaceae</taxon>
        <taxon>Neobacillus</taxon>
    </lineage>
</organism>
<dbReference type="Pfam" id="PF01128">
    <property type="entry name" value="IspD"/>
    <property type="match status" value="1"/>
</dbReference>
<comment type="pathway">
    <text evidence="2 7">Isoprenoid biosynthesis; isopentenyl diphosphate biosynthesis via DXP pathway; isopentenyl diphosphate from 1-deoxy-D-xylulose 5-phosphate: step 2/6.</text>
</comment>
<evidence type="ECO:0000256" key="4">
    <source>
        <dbReference type="ARBA" id="ARBA00022679"/>
    </source>
</evidence>
<keyword evidence="9" id="KW-1185">Reference proteome</keyword>
<feature type="site" description="Positions MEP for the nucleophilic attack" evidence="7">
    <location>
        <position position="208"/>
    </location>
</feature>
<evidence type="ECO:0000256" key="3">
    <source>
        <dbReference type="ARBA" id="ARBA00009789"/>
    </source>
</evidence>
<dbReference type="Gene3D" id="3.90.550.10">
    <property type="entry name" value="Spore Coat Polysaccharide Biosynthesis Protein SpsA, Chain A"/>
    <property type="match status" value="1"/>
</dbReference>
<dbReference type="CDD" id="cd02516">
    <property type="entry name" value="CDP-ME_synthetase"/>
    <property type="match status" value="1"/>
</dbReference>
<dbReference type="PANTHER" id="PTHR32125:SF4">
    <property type="entry name" value="2-C-METHYL-D-ERYTHRITOL 4-PHOSPHATE CYTIDYLYLTRANSFERASE, CHLOROPLASTIC"/>
    <property type="match status" value="1"/>
</dbReference>
<dbReference type="EMBL" id="QNQT01000016">
    <property type="protein sequence ID" value="RDU34884.1"/>
    <property type="molecule type" value="Genomic_DNA"/>
</dbReference>
<dbReference type="EC" id="2.7.7.60" evidence="7"/>
<dbReference type="OrthoDB" id="9806837at2"/>
<feature type="site" description="Transition state stabilizer" evidence="7">
    <location>
        <position position="15"/>
    </location>
</feature>
<feature type="site" description="Positions MEP for the nucleophilic attack" evidence="7">
    <location>
        <position position="152"/>
    </location>
</feature>
<dbReference type="InterPro" id="IPR001228">
    <property type="entry name" value="IspD"/>
</dbReference>
<dbReference type="InterPro" id="IPR034683">
    <property type="entry name" value="IspD/TarI"/>
</dbReference>
<dbReference type="HAMAP" id="MF_00108">
    <property type="entry name" value="IspD"/>
    <property type="match status" value="1"/>
</dbReference>
<dbReference type="RefSeq" id="WP_115453941.1">
    <property type="nucleotide sequence ID" value="NZ_QNQT01000016.1"/>
</dbReference>
<dbReference type="AlphaFoldDB" id="A0A3D8GKC0"/>
<evidence type="ECO:0000313" key="8">
    <source>
        <dbReference type="EMBL" id="RDU34884.1"/>
    </source>
</evidence>
<dbReference type="PROSITE" id="PS01295">
    <property type="entry name" value="ISPD"/>
    <property type="match status" value="1"/>
</dbReference>
<dbReference type="InterPro" id="IPR018294">
    <property type="entry name" value="ISPD_synthase_CS"/>
</dbReference>
<keyword evidence="4 7" id="KW-0808">Transferase</keyword>
<feature type="site" description="Transition state stabilizer" evidence="7">
    <location>
        <position position="22"/>
    </location>
</feature>
<evidence type="ECO:0000256" key="1">
    <source>
        <dbReference type="ARBA" id="ARBA00001282"/>
    </source>
</evidence>
<sequence>MKYTVILPAAGRGKRMGAGINKLLLELDGVPVLIHTLLVFENDENCKAMILAVNPDERDEMEGLLNRYKIKKPVKFALGGAERQQSVFNGLKEAGGEGLVLVHDAARPFITKSLIGRLAEAAERDGAAILAVPVKDTVKKAIGNHVAETIERSSLWAVQTPQAFRISVLLEAHERAGQDSFLGTDDASLVERLPHPVAIVQGDYNNIKLTTREDLVFAEAILRQRDRQNI</sequence>
<comment type="function">
    <text evidence="7">Catalyzes the formation of 4-diphosphocytidyl-2-C-methyl-D-erythritol from CTP and 2-C-methyl-D-erythritol 4-phosphate (MEP).</text>
</comment>
<evidence type="ECO:0000256" key="2">
    <source>
        <dbReference type="ARBA" id="ARBA00004787"/>
    </source>
</evidence>
<accession>A0A3D8GKC0</accession>
<evidence type="ECO:0000256" key="6">
    <source>
        <dbReference type="ARBA" id="ARBA00023229"/>
    </source>
</evidence>
<dbReference type="InterPro" id="IPR029044">
    <property type="entry name" value="Nucleotide-diphossugar_trans"/>
</dbReference>
<evidence type="ECO:0000313" key="9">
    <source>
        <dbReference type="Proteomes" id="UP000257144"/>
    </source>
</evidence>
<dbReference type="GO" id="GO:0019288">
    <property type="term" value="P:isopentenyl diphosphate biosynthetic process, methylerythritol 4-phosphate pathway"/>
    <property type="evidence" value="ECO:0007669"/>
    <property type="project" value="UniProtKB-UniRule"/>
</dbReference>
<evidence type="ECO:0000256" key="5">
    <source>
        <dbReference type="ARBA" id="ARBA00022695"/>
    </source>
</evidence>
<dbReference type="UniPathway" id="UPA00056">
    <property type="reaction ID" value="UER00093"/>
</dbReference>
<protein>
    <recommendedName>
        <fullName evidence="7">2-C-methyl-D-erythritol 4-phosphate cytidylyltransferase</fullName>
        <ecNumber evidence="7">2.7.7.60</ecNumber>
    </recommendedName>
    <alternativeName>
        <fullName evidence="7">4-diphosphocytidyl-2C-methyl-D-erythritol synthase</fullName>
    </alternativeName>
    <alternativeName>
        <fullName evidence="7">MEP cytidylyltransferase</fullName>
        <shortName evidence="7">MCT</shortName>
    </alternativeName>
</protein>
<dbReference type="FunFam" id="3.90.550.10:FF:000003">
    <property type="entry name" value="2-C-methyl-D-erythritol 4-phosphate cytidylyltransferase"/>
    <property type="match status" value="1"/>
</dbReference>
<keyword evidence="6 7" id="KW-0414">Isoprene biosynthesis</keyword>
<gene>
    <name evidence="7" type="primary">ispD</name>
    <name evidence="8" type="ORF">DRW41_20705</name>
</gene>
<dbReference type="SUPFAM" id="SSF53448">
    <property type="entry name" value="Nucleotide-diphospho-sugar transferases"/>
    <property type="match status" value="1"/>
</dbReference>
<name>A0A3D8GKC0_9BACI</name>
<evidence type="ECO:0000256" key="7">
    <source>
        <dbReference type="HAMAP-Rule" id="MF_00108"/>
    </source>
</evidence>
<dbReference type="PANTHER" id="PTHR32125">
    <property type="entry name" value="2-C-METHYL-D-ERYTHRITOL 4-PHOSPHATE CYTIDYLYLTRANSFERASE, CHLOROPLASTIC"/>
    <property type="match status" value="1"/>
</dbReference>
<comment type="catalytic activity">
    <reaction evidence="1 7">
        <text>2-C-methyl-D-erythritol 4-phosphate + CTP + H(+) = 4-CDP-2-C-methyl-D-erythritol + diphosphate</text>
        <dbReference type="Rhea" id="RHEA:13429"/>
        <dbReference type="ChEBI" id="CHEBI:15378"/>
        <dbReference type="ChEBI" id="CHEBI:33019"/>
        <dbReference type="ChEBI" id="CHEBI:37563"/>
        <dbReference type="ChEBI" id="CHEBI:57823"/>
        <dbReference type="ChEBI" id="CHEBI:58262"/>
        <dbReference type="EC" id="2.7.7.60"/>
    </reaction>
</comment>